<feature type="transmembrane region" description="Helical" evidence="2">
    <location>
        <begin position="512"/>
        <end position="530"/>
    </location>
</feature>
<keyword evidence="2" id="KW-1133">Transmembrane helix</keyword>
<keyword evidence="2" id="KW-0472">Membrane</keyword>
<evidence type="ECO:0000256" key="2">
    <source>
        <dbReference type="SAM" id="Phobius"/>
    </source>
</evidence>
<reference evidence="3 4" key="1">
    <citation type="submission" date="2017-05" db="EMBL/GenBank/DDBJ databases">
        <title>The Genome Sequence of Tsuchiyaea wingfieldii DSM 27421.</title>
        <authorList>
            <person name="Cuomo C."/>
            <person name="Passer A."/>
            <person name="Billmyre B."/>
            <person name="Heitman J."/>
        </authorList>
    </citation>
    <scope>NUCLEOTIDE SEQUENCE [LARGE SCALE GENOMIC DNA]</scope>
    <source>
        <strain evidence="3 4">DSM 27421</strain>
    </source>
</reference>
<dbReference type="Proteomes" id="UP000322245">
    <property type="component" value="Unassembled WGS sequence"/>
</dbReference>
<feature type="compositionally biased region" description="Low complexity" evidence="1">
    <location>
        <begin position="437"/>
        <end position="453"/>
    </location>
</feature>
<evidence type="ECO:0000313" key="4">
    <source>
        <dbReference type="Proteomes" id="UP000322245"/>
    </source>
</evidence>
<dbReference type="PANTHER" id="PTHR48148:SF2">
    <property type="entry name" value="PA14 DOMAIN-CONTAINING PROTEIN"/>
    <property type="match status" value="1"/>
</dbReference>
<accession>A0A5D3AJZ4</accession>
<sequence>MILHGSSTLIRLGKRYPASSEPRLHYHRHQLSGLVKPPCFHIHPRLILRKAIIPTTPPPIDDRSHSTLDETNIALFNGYSNPGPAVSLNMRHFFIDTHCQPEVPPQPSSQKYHVQWSSDRAQTELRVCLLPPQPPQPQQQLQQHQQQLQQQEQPQQHQSLQHLPQPQPQAPTRWQRADPRFQIAAKRQQPLPQRQLHVQPPLPHPEQPLLQRQQPEQQQPQDQQQQQPEQQQPQDQQQEQQQPQAPTRWQRISLRLQQATICALFVATICQAVGLSLIWKGRTVPGRRLYYYAGPAFYILGALLSVPGYIAAWRGEPGVELTSRNCVALQMAALVLGIANTVGSIVRPNPSPRRSNPSPRRPYPSPPGPRTNPSPPSPRTDPSPPSPNPNPSPLSPRTSSRTHTLLLLVFAHRISPLPVAPVLVVLVRFPVDIPAPATAPPGAGTSARAAPGSDPLAEDQLAPTSGNPRTVPGRRLYYYAGPAFWILGALLSVPAYIGAWRGEPGVELTSRYWVALQMAALFLGIADAVAGI</sequence>
<feature type="compositionally biased region" description="Low complexity" evidence="1">
    <location>
        <begin position="207"/>
        <end position="244"/>
    </location>
</feature>
<comment type="caution">
    <text evidence="3">The sequence shown here is derived from an EMBL/GenBank/DDBJ whole genome shotgun (WGS) entry which is preliminary data.</text>
</comment>
<feature type="compositionally biased region" description="Low complexity" evidence="1">
    <location>
        <begin position="188"/>
        <end position="199"/>
    </location>
</feature>
<evidence type="ECO:0000313" key="3">
    <source>
        <dbReference type="EMBL" id="TYJ51324.1"/>
    </source>
</evidence>
<feature type="transmembrane region" description="Helical" evidence="2">
    <location>
        <begin position="289"/>
        <end position="312"/>
    </location>
</feature>
<feature type="region of interest" description="Disordered" evidence="1">
    <location>
        <begin position="437"/>
        <end position="468"/>
    </location>
</feature>
<feature type="region of interest" description="Disordered" evidence="1">
    <location>
        <begin position="188"/>
        <end position="246"/>
    </location>
</feature>
<protein>
    <submittedName>
        <fullName evidence="3">Uncharacterized protein</fullName>
    </submittedName>
</protein>
<feature type="compositionally biased region" description="Low complexity" evidence="1">
    <location>
        <begin position="138"/>
        <end position="164"/>
    </location>
</feature>
<keyword evidence="4" id="KW-1185">Reference proteome</keyword>
<feature type="region of interest" description="Disordered" evidence="1">
    <location>
        <begin position="346"/>
        <end position="399"/>
    </location>
</feature>
<feature type="transmembrane region" description="Helical" evidence="2">
    <location>
        <begin position="327"/>
        <end position="346"/>
    </location>
</feature>
<dbReference type="EMBL" id="NIDF01000272">
    <property type="protein sequence ID" value="TYJ51324.1"/>
    <property type="molecule type" value="Genomic_DNA"/>
</dbReference>
<gene>
    <name evidence="3" type="ORF">B9479_008110</name>
</gene>
<keyword evidence="2" id="KW-0812">Transmembrane</keyword>
<dbReference type="AlphaFoldDB" id="A0A5D3AJZ4"/>
<feature type="compositionally biased region" description="Pro residues" evidence="1">
    <location>
        <begin position="359"/>
        <end position="394"/>
    </location>
</feature>
<feature type="transmembrane region" description="Helical" evidence="2">
    <location>
        <begin position="256"/>
        <end position="277"/>
    </location>
</feature>
<organism evidence="3 4">
    <name type="scientific">Cryptococcus floricola</name>
    <dbReference type="NCBI Taxonomy" id="2591691"/>
    <lineage>
        <taxon>Eukaryota</taxon>
        <taxon>Fungi</taxon>
        <taxon>Dikarya</taxon>
        <taxon>Basidiomycota</taxon>
        <taxon>Agaricomycotina</taxon>
        <taxon>Tremellomycetes</taxon>
        <taxon>Tremellales</taxon>
        <taxon>Cryptococcaceae</taxon>
        <taxon>Cryptococcus</taxon>
    </lineage>
</organism>
<dbReference type="PANTHER" id="PTHR48148">
    <property type="entry name" value="KERATINOCYTE PROLINE-RICH PROTEIN"/>
    <property type="match status" value="1"/>
</dbReference>
<feature type="transmembrane region" description="Helical" evidence="2">
    <location>
        <begin position="476"/>
        <end position="500"/>
    </location>
</feature>
<evidence type="ECO:0000256" key="1">
    <source>
        <dbReference type="SAM" id="MobiDB-lite"/>
    </source>
</evidence>
<feature type="region of interest" description="Disordered" evidence="1">
    <location>
        <begin position="130"/>
        <end position="175"/>
    </location>
</feature>
<name>A0A5D3AJZ4_9TREE</name>
<proteinExistence type="predicted"/>